<dbReference type="EC" id="2.4.99.28" evidence="11"/>
<dbReference type="NCBIfam" id="TIGR02210">
    <property type="entry name" value="rodA_shape"/>
    <property type="match status" value="1"/>
</dbReference>
<dbReference type="GO" id="GO:0032153">
    <property type="term" value="C:cell division site"/>
    <property type="evidence" value="ECO:0007669"/>
    <property type="project" value="TreeGrafter"/>
</dbReference>
<feature type="transmembrane region" description="Helical" evidence="11">
    <location>
        <begin position="352"/>
        <end position="370"/>
    </location>
</feature>
<keyword evidence="2 11" id="KW-1003">Cell membrane</keyword>
<dbReference type="GO" id="GO:0051301">
    <property type="term" value="P:cell division"/>
    <property type="evidence" value="ECO:0007669"/>
    <property type="project" value="InterPro"/>
</dbReference>
<keyword evidence="8 11" id="KW-1133">Transmembrane helix</keyword>
<dbReference type="InterPro" id="IPR018365">
    <property type="entry name" value="Cell_cycle_FtsW-rel_CS"/>
</dbReference>
<dbReference type="InterPro" id="IPR001182">
    <property type="entry name" value="FtsW/RodA"/>
</dbReference>
<dbReference type="InterPro" id="IPR011923">
    <property type="entry name" value="RodA/MrdB"/>
</dbReference>
<keyword evidence="9 11" id="KW-0472">Membrane</keyword>
<evidence type="ECO:0000256" key="4">
    <source>
        <dbReference type="ARBA" id="ARBA00022679"/>
    </source>
</evidence>
<dbReference type="Pfam" id="PF01098">
    <property type="entry name" value="FTSW_RODA_SPOVE"/>
    <property type="match status" value="1"/>
</dbReference>
<dbReference type="PROSITE" id="PS00428">
    <property type="entry name" value="FTSW_RODA_SPOVE"/>
    <property type="match status" value="1"/>
</dbReference>
<dbReference type="AlphaFoldDB" id="A0A1J0WKP1"/>
<comment type="similarity">
    <text evidence="11">Belongs to the SEDS family. MrdB/RodA subfamily.</text>
</comment>
<evidence type="ECO:0000256" key="11">
    <source>
        <dbReference type="HAMAP-Rule" id="MF_02079"/>
    </source>
</evidence>
<dbReference type="GO" id="GO:0008360">
    <property type="term" value="P:regulation of cell shape"/>
    <property type="evidence" value="ECO:0007669"/>
    <property type="project" value="UniProtKB-KW"/>
</dbReference>
<evidence type="ECO:0000256" key="1">
    <source>
        <dbReference type="ARBA" id="ARBA00004141"/>
    </source>
</evidence>
<comment type="pathway">
    <text evidence="11">Cell wall biogenesis; peptidoglycan biosynthesis.</text>
</comment>
<keyword evidence="11" id="KW-0997">Cell inner membrane</keyword>
<evidence type="ECO:0000256" key="5">
    <source>
        <dbReference type="ARBA" id="ARBA00022692"/>
    </source>
</evidence>
<feature type="transmembrane region" description="Helical" evidence="11">
    <location>
        <begin position="286"/>
        <end position="312"/>
    </location>
</feature>
<dbReference type="KEGG" id="suam:BOO69_15910"/>
<evidence type="ECO:0000256" key="3">
    <source>
        <dbReference type="ARBA" id="ARBA00022676"/>
    </source>
</evidence>
<keyword evidence="6 11" id="KW-0133">Cell shape</keyword>
<dbReference type="OrthoDB" id="9768187at2"/>
<comment type="function">
    <text evidence="11">Peptidoglycan polymerase that is essential for cell wall elongation.</text>
</comment>
<dbReference type="RefSeq" id="WP_071973072.1">
    <property type="nucleotide sequence ID" value="NZ_CP018076.1"/>
</dbReference>
<reference evidence="12 13" key="1">
    <citation type="submission" date="2016-11" db="EMBL/GenBank/DDBJ databases">
        <title>Complete genome sequence of Sulfitobacter sp. AM1-D1, a toxic bacteria associated with marine dinoflagellate Alexandrium minutum in East China Sea.</title>
        <authorList>
            <person name="Yang Q."/>
            <person name="Zhang X."/>
            <person name="Tian X."/>
        </authorList>
    </citation>
    <scope>NUCLEOTIDE SEQUENCE [LARGE SCALE GENOMIC DNA]</scope>
    <source>
        <strain evidence="12 13">AM1-D1</strain>
    </source>
</reference>
<keyword evidence="10 11" id="KW-0961">Cell wall biogenesis/degradation</keyword>
<feature type="transmembrane region" description="Helical" evidence="11">
    <location>
        <begin position="324"/>
        <end position="346"/>
    </location>
</feature>
<dbReference type="GO" id="GO:0009252">
    <property type="term" value="P:peptidoglycan biosynthetic process"/>
    <property type="evidence" value="ECO:0007669"/>
    <property type="project" value="UniProtKB-UniRule"/>
</dbReference>
<sequence>MSYLEYTVKSVPTGFRKILHLNWPLTLLLASVCGIGFLMLYSVAGGSFSPWAEPQMERFALGFALMLTVALIPIWLWRNLSGLAYGVSLVLLIAVALIGDERKGSQRWIDLGFMDLQPSELMKITLVMFLAAYYDWLPAKKVSRPFWVLLPVLIIMVPTALVLRQPDLGTAILLLTAGGGLMFLAGVHWAYFAAVIASATGLITAVFQSRGTTWQLLNDYQYRRIDTFLDPAADPLGAGYHITQSKIALGSGGWTGRGFMQGTQSRLNFLPEKHTDFIFTTLAEEFGFVGGFSLLGLYAMILLFCVVTAVLNKDRFSSLLTLGIALNFFLFFAVNMSMVMGLAPVVGVPLPLVSYGGSAMLVLLLAFGLVQSAHIHRPR</sequence>
<feature type="transmembrane region" description="Helical" evidence="11">
    <location>
        <begin position="170"/>
        <end position="192"/>
    </location>
</feature>
<evidence type="ECO:0000256" key="9">
    <source>
        <dbReference type="ARBA" id="ARBA00023136"/>
    </source>
</evidence>
<dbReference type="GO" id="GO:0071555">
    <property type="term" value="P:cell wall organization"/>
    <property type="evidence" value="ECO:0007669"/>
    <property type="project" value="UniProtKB-KW"/>
</dbReference>
<dbReference type="PANTHER" id="PTHR30474:SF1">
    <property type="entry name" value="PEPTIDOGLYCAN GLYCOSYLTRANSFERASE MRDB"/>
    <property type="match status" value="1"/>
</dbReference>
<comment type="catalytic activity">
    <reaction evidence="11">
        <text>[GlcNAc-(1-&gt;4)-Mur2Ac(oyl-L-Ala-gamma-D-Glu-L-Lys-D-Ala-D-Ala)](n)-di-trans,octa-cis-undecaprenyl diphosphate + beta-D-GlcNAc-(1-&gt;4)-Mur2Ac(oyl-L-Ala-gamma-D-Glu-L-Lys-D-Ala-D-Ala)-di-trans,octa-cis-undecaprenyl diphosphate = [GlcNAc-(1-&gt;4)-Mur2Ac(oyl-L-Ala-gamma-D-Glu-L-Lys-D-Ala-D-Ala)](n+1)-di-trans,octa-cis-undecaprenyl diphosphate + di-trans,octa-cis-undecaprenyl diphosphate + H(+)</text>
        <dbReference type="Rhea" id="RHEA:23708"/>
        <dbReference type="Rhea" id="RHEA-COMP:9602"/>
        <dbReference type="Rhea" id="RHEA-COMP:9603"/>
        <dbReference type="ChEBI" id="CHEBI:15378"/>
        <dbReference type="ChEBI" id="CHEBI:58405"/>
        <dbReference type="ChEBI" id="CHEBI:60033"/>
        <dbReference type="ChEBI" id="CHEBI:78435"/>
        <dbReference type="EC" id="2.4.99.28"/>
    </reaction>
</comment>
<evidence type="ECO:0000256" key="6">
    <source>
        <dbReference type="ARBA" id="ARBA00022960"/>
    </source>
</evidence>
<dbReference type="GO" id="GO:0015648">
    <property type="term" value="F:lipid-linked peptidoglycan transporter activity"/>
    <property type="evidence" value="ECO:0007669"/>
    <property type="project" value="TreeGrafter"/>
</dbReference>
<keyword evidence="7 11" id="KW-0573">Peptidoglycan synthesis</keyword>
<dbReference type="PANTHER" id="PTHR30474">
    <property type="entry name" value="CELL CYCLE PROTEIN"/>
    <property type="match status" value="1"/>
</dbReference>
<dbReference type="GO" id="GO:0005886">
    <property type="term" value="C:plasma membrane"/>
    <property type="evidence" value="ECO:0007669"/>
    <property type="project" value="UniProtKB-SubCell"/>
</dbReference>
<dbReference type="STRING" id="1917485.BOO69_15910"/>
<evidence type="ECO:0000256" key="7">
    <source>
        <dbReference type="ARBA" id="ARBA00022984"/>
    </source>
</evidence>
<feature type="transmembrane region" description="Helical" evidence="11">
    <location>
        <begin position="59"/>
        <end position="77"/>
    </location>
</feature>
<dbReference type="GO" id="GO:0008955">
    <property type="term" value="F:peptidoglycan glycosyltransferase activity"/>
    <property type="evidence" value="ECO:0007669"/>
    <property type="project" value="UniProtKB-UniRule"/>
</dbReference>
<keyword evidence="13" id="KW-1185">Reference proteome</keyword>
<dbReference type="Proteomes" id="UP000181897">
    <property type="component" value="Chromosome"/>
</dbReference>
<evidence type="ECO:0000256" key="8">
    <source>
        <dbReference type="ARBA" id="ARBA00022989"/>
    </source>
</evidence>
<keyword evidence="5 11" id="KW-0812">Transmembrane</keyword>
<evidence type="ECO:0000256" key="2">
    <source>
        <dbReference type="ARBA" id="ARBA00022475"/>
    </source>
</evidence>
<keyword evidence="4 11" id="KW-0808">Transferase</keyword>
<feature type="transmembrane region" description="Helical" evidence="11">
    <location>
        <begin position="83"/>
        <end position="100"/>
    </location>
</feature>
<dbReference type="UniPathway" id="UPA00219"/>
<dbReference type="HAMAP" id="MF_02079">
    <property type="entry name" value="PGT_RodA"/>
    <property type="match status" value="1"/>
</dbReference>
<comment type="subcellular location">
    <subcellularLocation>
        <location evidence="11">Cell inner membrane</location>
        <topology evidence="11">Multi-pass membrane protein</topology>
    </subcellularLocation>
    <subcellularLocation>
        <location evidence="1">Membrane</location>
        <topology evidence="1">Multi-pass membrane protein</topology>
    </subcellularLocation>
</comment>
<accession>A0A1J0WKP1</accession>
<gene>
    <name evidence="11" type="primary">mrdB</name>
    <name evidence="11" type="synonym">rodA</name>
    <name evidence="12" type="ORF">BOO69_15910</name>
</gene>
<organism evidence="12 13">
    <name type="scientific">Sulfitobacter alexandrii</name>
    <dbReference type="NCBI Taxonomy" id="1917485"/>
    <lineage>
        <taxon>Bacteria</taxon>
        <taxon>Pseudomonadati</taxon>
        <taxon>Pseudomonadota</taxon>
        <taxon>Alphaproteobacteria</taxon>
        <taxon>Rhodobacterales</taxon>
        <taxon>Roseobacteraceae</taxon>
        <taxon>Sulfitobacter</taxon>
    </lineage>
</organism>
<evidence type="ECO:0000313" key="13">
    <source>
        <dbReference type="Proteomes" id="UP000181897"/>
    </source>
</evidence>
<protein>
    <recommendedName>
        <fullName evidence="11">Peptidoglycan glycosyltransferase MrdB</fullName>
        <shortName evidence="11">PGT</shortName>
        <ecNumber evidence="11">2.4.99.28</ecNumber>
    </recommendedName>
    <alternativeName>
        <fullName evidence="11">Cell elongation protein RodA</fullName>
    </alternativeName>
    <alternativeName>
        <fullName evidence="11">Cell wall polymerase</fullName>
    </alternativeName>
    <alternativeName>
        <fullName evidence="11">Peptidoglycan polymerase</fullName>
        <shortName evidence="11">PG polymerase</shortName>
    </alternativeName>
</protein>
<feature type="transmembrane region" description="Helical" evidence="11">
    <location>
        <begin position="25"/>
        <end position="47"/>
    </location>
</feature>
<keyword evidence="3 11" id="KW-0328">Glycosyltransferase</keyword>
<dbReference type="EMBL" id="CP018076">
    <property type="protein sequence ID" value="APE44726.1"/>
    <property type="molecule type" value="Genomic_DNA"/>
</dbReference>
<evidence type="ECO:0000313" key="12">
    <source>
        <dbReference type="EMBL" id="APE44726.1"/>
    </source>
</evidence>
<proteinExistence type="inferred from homology"/>
<feature type="transmembrane region" description="Helical" evidence="11">
    <location>
        <begin position="145"/>
        <end position="163"/>
    </location>
</feature>
<name>A0A1J0WKP1_9RHOB</name>
<evidence type="ECO:0000256" key="10">
    <source>
        <dbReference type="ARBA" id="ARBA00023316"/>
    </source>
</evidence>